<dbReference type="Proteomes" id="UP000501891">
    <property type="component" value="Chromosome"/>
</dbReference>
<dbReference type="InterPro" id="IPR022479">
    <property type="entry name" value="PqqD_bac"/>
</dbReference>
<evidence type="ECO:0000256" key="1">
    <source>
        <dbReference type="ARBA" id="ARBA00004886"/>
    </source>
</evidence>
<dbReference type="Pfam" id="PF05402">
    <property type="entry name" value="PqqD"/>
    <property type="match status" value="1"/>
</dbReference>
<organism evidence="4 5">
    <name type="scientific">Aerophototrophica crusticola</name>
    <dbReference type="NCBI Taxonomy" id="1709002"/>
    <lineage>
        <taxon>Bacteria</taxon>
        <taxon>Pseudomonadati</taxon>
        <taxon>Pseudomonadota</taxon>
        <taxon>Alphaproteobacteria</taxon>
        <taxon>Rhodospirillales</taxon>
        <taxon>Rhodospirillaceae</taxon>
        <taxon>Aerophototrophica</taxon>
    </lineage>
</organism>
<evidence type="ECO:0000256" key="2">
    <source>
        <dbReference type="ARBA" id="ARBA00011741"/>
    </source>
</evidence>
<evidence type="ECO:0000313" key="5">
    <source>
        <dbReference type="Proteomes" id="UP000501891"/>
    </source>
</evidence>
<dbReference type="Gene3D" id="1.10.10.1150">
    <property type="entry name" value="Coenzyme PQQ synthesis protein D (PqqD)"/>
    <property type="match status" value="1"/>
</dbReference>
<reference evidence="4" key="1">
    <citation type="submission" date="2020-04" db="EMBL/GenBank/DDBJ databases">
        <title>A desert anoxygenic phototrophic bacterium fixes CO2 using RubisCO under aerobic conditions.</title>
        <authorList>
            <person name="Tang K."/>
        </authorList>
    </citation>
    <scope>NUCLEOTIDE SEQUENCE [LARGE SCALE GENOMIC DNA]</scope>
    <source>
        <strain evidence="4">MIMtkB3</strain>
    </source>
</reference>
<evidence type="ECO:0000256" key="3">
    <source>
        <dbReference type="ARBA" id="ARBA00022905"/>
    </source>
</evidence>
<dbReference type="GO" id="GO:0018189">
    <property type="term" value="P:pyrroloquinoline quinone biosynthetic process"/>
    <property type="evidence" value="ECO:0007669"/>
    <property type="project" value="UniProtKB-UniPathway"/>
</dbReference>
<protein>
    <submittedName>
        <fullName evidence="4">Pyrroloquinoline quinone biosynthesis peptide chaperone PqqD</fullName>
    </submittedName>
</protein>
<comment type="pathway">
    <text evidence="1">Cofactor biosynthesis; pyrroloquinoline quinone biosynthesis.</text>
</comment>
<dbReference type="InterPro" id="IPR041881">
    <property type="entry name" value="PqqD_sf"/>
</dbReference>
<evidence type="ECO:0000313" key="4">
    <source>
        <dbReference type="EMBL" id="QJE72199.1"/>
    </source>
</evidence>
<dbReference type="GO" id="GO:0048038">
    <property type="term" value="F:quinone binding"/>
    <property type="evidence" value="ECO:0007669"/>
    <property type="project" value="InterPro"/>
</dbReference>
<keyword evidence="3" id="KW-0884">PQQ biosynthesis</keyword>
<dbReference type="KEGG" id="acru:HHL28_02980"/>
<accession>A0A858R432</accession>
<dbReference type="InterPro" id="IPR008792">
    <property type="entry name" value="PQQD"/>
</dbReference>
<name>A0A858R432_9PROT</name>
<proteinExistence type="predicted"/>
<sequence>MPAVTAESRPKLPRHAKLRFDKARDGWVLLGPERVLMLDEVAAGVLRRCDGATTLDGIVTALATEYEADPAEVRGDVETLLQDLADKGMLDP</sequence>
<dbReference type="NCBIfam" id="TIGR03859">
    <property type="entry name" value="PQQ_PqqD"/>
    <property type="match status" value="1"/>
</dbReference>
<dbReference type="AlphaFoldDB" id="A0A858R432"/>
<keyword evidence="5" id="KW-1185">Reference proteome</keyword>
<gene>
    <name evidence="4" type="primary">pqqD</name>
    <name evidence="4" type="ORF">HHL28_02980</name>
</gene>
<comment type="subunit">
    <text evidence="2">Monomer. Interacts with PqqE.</text>
</comment>
<dbReference type="EMBL" id="CP051775">
    <property type="protein sequence ID" value="QJE72199.1"/>
    <property type="molecule type" value="Genomic_DNA"/>
</dbReference>
<dbReference type="UniPathway" id="UPA00539"/>